<dbReference type="PANTHER" id="PTHR32071:SF17">
    <property type="entry name" value="TRANSCRIPTIONAL REGULATOR (NTRC FAMILY)"/>
    <property type="match status" value="1"/>
</dbReference>
<reference evidence="8" key="1">
    <citation type="submission" date="2018-05" db="EMBL/GenBank/DDBJ databases">
        <authorList>
            <person name="Lanie J.A."/>
            <person name="Ng W.-L."/>
            <person name="Kazmierczak K.M."/>
            <person name="Andrzejewski T.M."/>
            <person name="Davidsen T.M."/>
            <person name="Wayne K.J."/>
            <person name="Tettelin H."/>
            <person name="Glass J.I."/>
            <person name="Rusch D."/>
            <person name="Podicherti R."/>
            <person name="Tsui H.-C.T."/>
            <person name="Winkler M.E."/>
        </authorList>
    </citation>
    <scope>NUCLEOTIDE SEQUENCE</scope>
</reference>
<keyword evidence="5" id="KW-0804">Transcription</keyword>
<dbReference type="GO" id="GO:0000160">
    <property type="term" value="P:phosphorelay signal transduction system"/>
    <property type="evidence" value="ECO:0007669"/>
    <property type="project" value="InterPro"/>
</dbReference>
<dbReference type="GO" id="GO:0005524">
    <property type="term" value="F:ATP binding"/>
    <property type="evidence" value="ECO:0007669"/>
    <property type="project" value="UniProtKB-KW"/>
</dbReference>
<evidence type="ECO:0000256" key="2">
    <source>
        <dbReference type="ARBA" id="ARBA00022741"/>
    </source>
</evidence>
<feature type="domain" description="Sigma-54 factor interaction" evidence="6">
    <location>
        <begin position="158"/>
        <end position="229"/>
    </location>
</feature>
<evidence type="ECO:0008006" key="9">
    <source>
        <dbReference type="Google" id="ProtNLM"/>
    </source>
</evidence>
<dbReference type="AlphaFoldDB" id="A0A382ZRC0"/>
<keyword evidence="2" id="KW-0547">Nucleotide-binding</keyword>
<dbReference type="PROSITE" id="PS50110">
    <property type="entry name" value="RESPONSE_REGULATORY"/>
    <property type="match status" value="1"/>
</dbReference>
<accession>A0A382ZRC0</accession>
<dbReference type="GO" id="GO:0006355">
    <property type="term" value="P:regulation of DNA-templated transcription"/>
    <property type="evidence" value="ECO:0007669"/>
    <property type="project" value="InterPro"/>
</dbReference>
<keyword evidence="4" id="KW-0805">Transcription regulation</keyword>
<dbReference type="FunFam" id="3.40.50.2300:FF:000018">
    <property type="entry name" value="DNA-binding transcriptional regulator NtrC"/>
    <property type="match status" value="1"/>
</dbReference>
<feature type="domain" description="Response regulatory" evidence="7">
    <location>
        <begin position="20"/>
        <end position="136"/>
    </location>
</feature>
<dbReference type="PROSITE" id="PS50045">
    <property type="entry name" value="SIGMA54_INTERACT_4"/>
    <property type="match status" value="1"/>
</dbReference>
<evidence type="ECO:0000256" key="5">
    <source>
        <dbReference type="ARBA" id="ARBA00023163"/>
    </source>
</evidence>
<keyword evidence="1" id="KW-0597">Phosphoprotein</keyword>
<evidence type="ECO:0000256" key="1">
    <source>
        <dbReference type="ARBA" id="ARBA00022553"/>
    </source>
</evidence>
<dbReference type="SUPFAM" id="SSF52172">
    <property type="entry name" value="CheY-like"/>
    <property type="match status" value="1"/>
</dbReference>
<evidence type="ECO:0000259" key="7">
    <source>
        <dbReference type="PROSITE" id="PS50110"/>
    </source>
</evidence>
<name>A0A382ZRC0_9ZZZZ</name>
<organism evidence="8">
    <name type="scientific">marine metagenome</name>
    <dbReference type="NCBI Taxonomy" id="408172"/>
    <lineage>
        <taxon>unclassified sequences</taxon>
        <taxon>metagenomes</taxon>
        <taxon>ecological metagenomes</taxon>
    </lineage>
</organism>
<dbReference type="Gene3D" id="3.40.50.2300">
    <property type="match status" value="1"/>
</dbReference>
<dbReference type="Pfam" id="PF00158">
    <property type="entry name" value="Sigma54_activat"/>
    <property type="match status" value="1"/>
</dbReference>
<proteinExistence type="predicted"/>
<gene>
    <name evidence="8" type="ORF">METZ01_LOCUS450643</name>
</gene>
<dbReference type="Pfam" id="PF00072">
    <property type="entry name" value="Response_reg"/>
    <property type="match status" value="1"/>
</dbReference>
<dbReference type="SMART" id="SM00448">
    <property type="entry name" value="REC"/>
    <property type="match status" value="1"/>
</dbReference>
<dbReference type="InterPro" id="IPR011006">
    <property type="entry name" value="CheY-like_superfamily"/>
</dbReference>
<dbReference type="PANTHER" id="PTHR32071">
    <property type="entry name" value="TRANSCRIPTIONAL REGULATORY PROTEIN"/>
    <property type="match status" value="1"/>
</dbReference>
<keyword evidence="3" id="KW-0067">ATP-binding</keyword>
<feature type="non-terminal residue" evidence="8">
    <location>
        <position position="229"/>
    </location>
</feature>
<dbReference type="InterPro" id="IPR002078">
    <property type="entry name" value="Sigma_54_int"/>
</dbReference>
<dbReference type="EMBL" id="UINC01185868">
    <property type="protein sequence ID" value="SVD97789.1"/>
    <property type="molecule type" value="Genomic_DNA"/>
</dbReference>
<protein>
    <recommendedName>
        <fullName evidence="9">Response regulatory domain-containing protein</fullName>
    </recommendedName>
</protein>
<sequence length="229" mass="25037">MKPSENQKTNKKSLPPMAHEILIIDDKADIRMLIAGILEDEGYQTHQASDSSSAIKSIETRLPSLVLLDIWLEGSQLDGMELLAHFQEKQPHTPVIMISGHGNIETAVAAINLGACDFIEKPFTSDRLLMVVNRVLETELLKRENQELRLKTIGFDKLVGSSSTISQLRQAISKVAPTNSRILITGPGGSGKDLVASLIHAESNRSNGPFISINCATMHPENFEIGLFG</sequence>
<dbReference type="CDD" id="cd00009">
    <property type="entry name" value="AAA"/>
    <property type="match status" value="1"/>
</dbReference>
<dbReference type="InterPro" id="IPR001789">
    <property type="entry name" value="Sig_transdc_resp-reg_receiver"/>
</dbReference>
<evidence type="ECO:0000256" key="4">
    <source>
        <dbReference type="ARBA" id="ARBA00023015"/>
    </source>
</evidence>
<dbReference type="InterPro" id="IPR027417">
    <property type="entry name" value="P-loop_NTPase"/>
</dbReference>
<evidence type="ECO:0000259" key="6">
    <source>
        <dbReference type="PROSITE" id="PS50045"/>
    </source>
</evidence>
<evidence type="ECO:0000313" key="8">
    <source>
        <dbReference type="EMBL" id="SVD97789.1"/>
    </source>
</evidence>
<dbReference type="Gene3D" id="3.40.50.300">
    <property type="entry name" value="P-loop containing nucleotide triphosphate hydrolases"/>
    <property type="match status" value="1"/>
</dbReference>
<evidence type="ECO:0000256" key="3">
    <source>
        <dbReference type="ARBA" id="ARBA00022840"/>
    </source>
</evidence>
<dbReference type="CDD" id="cd17550">
    <property type="entry name" value="REC_NtrX-like"/>
    <property type="match status" value="1"/>
</dbReference>